<evidence type="ECO:0000256" key="4">
    <source>
        <dbReference type="ARBA" id="ARBA00022989"/>
    </source>
</evidence>
<keyword evidence="5 7" id="KW-0472">Membrane</keyword>
<evidence type="ECO:0000256" key="5">
    <source>
        <dbReference type="ARBA" id="ARBA00023136"/>
    </source>
</evidence>
<name>A0ABV1ERC0_9FIRM</name>
<evidence type="ECO:0000256" key="6">
    <source>
        <dbReference type="ARBA" id="ARBA00034125"/>
    </source>
</evidence>
<dbReference type="EMBL" id="JBBMFT010000008">
    <property type="protein sequence ID" value="MEQ2457132.1"/>
    <property type="molecule type" value="Genomic_DNA"/>
</dbReference>
<evidence type="ECO:0000313" key="9">
    <source>
        <dbReference type="EMBL" id="MEQ2457132.1"/>
    </source>
</evidence>
<dbReference type="InterPro" id="IPR010619">
    <property type="entry name" value="ThrE-like_N"/>
</dbReference>
<comment type="caution">
    <text evidence="9">The sequence shown here is derived from an EMBL/GenBank/DDBJ whole genome shotgun (WGS) entry which is preliminary data.</text>
</comment>
<dbReference type="PANTHER" id="PTHR34390:SF2">
    <property type="entry name" value="SUCCINATE TRANSPORTER SUBUNIT YJJP-RELATED"/>
    <property type="match status" value="1"/>
</dbReference>
<evidence type="ECO:0000256" key="7">
    <source>
        <dbReference type="SAM" id="Phobius"/>
    </source>
</evidence>
<keyword evidence="10" id="KW-1185">Reference proteome</keyword>
<keyword evidence="4 7" id="KW-1133">Transmembrane helix</keyword>
<feature type="transmembrane region" description="Helical" evidence="7">
    <location>
        <begin position="141"/>
        <end position="160"/>
    </location>
</feature>
<dbReference type="PANTHER" id="PTHR34390">
    <property type="entry name" value="UPF0442 PROTEIN YJJB-RELATED"/>
    <property type="match status" value="1"/>
</dbReference>
<comment type="subcellular location">
    <subcellularLocation>
        <location evidence="1">Cell membrane</location>
        <topology evidence="1">Multi-pass membrane protein</topology>
    </subcellularLocation>
</comment>
<sequence>METDYNQLLGLVSEVGFRLMESGAEIYRVEESISRLLQAYGAEQGEVFAIPNCIIVSLTSPQGHPLTQIRRMPAHGTDIDLLEQYNNLCRRLCRETPPFEEAMEQMARIRRSHRTYSIPGQLAAHFLGCGMFSLFYGGTLLDGICGGICGMVICLSLLIMSRFGANLFFKTMAGGALSALVAISLTTLGVGQNLDRIIIGALMALVPGIAMTNAMRDIMAGDMVAGISKGAEALLIGAAIALGTALALGLTRMLVGG</sequence>
<feature type="transmembrane region" description="Helical" evidence="7">
    <location>
        <begin position="234"/>
        <end position="255"/>
    </location>
</feature>
<reference evidence="9 10" key="1">
    <citation type="submission" date="2024-03" db="EMBL/GenBank/DDBJ databases">
        <title>Human intestinal bacterial collection.</title>
        <authorList>
            <person name="Pauvert C."/>
            <person name="Hitch T.C.A."/>
            <person name="Clavel T."/>
        </authorList>
    </citation>
    <scope>NUCLEOTIDE SEQUENCE [LARGE SCALE GENOMIC DNA]</scope>
    <source>
        <strain evidence="9 10">CLA-AP-H34</strain>
    </source>
</reference>
<proteinExistence type="inferred from homology"/>
<dbReference type="Proteomes" id="UP001440599">
    <property type="component" value="Unassembled WGS sequence"/>
</dbReference>
<evidence type="ECO:0000259" key="8">
    <source>
        <dbReference type="Pfam" id="PF06738"/>
    </source>
</evidence>
<evidence type="ECO:0000256" key="3">
    <source>
        <dbReference type="ARBA" id="ARBA00022692"/>
    </source>
</evidence>
<dbReference type="RefSeq" id="WP_349140900.1">
    <property type="nucleotide sequence ID" value="NZ_JBBMFT010000008.1"/>
</dbReference>
<feature type="transmembrane region" description="Helical" evidence="7">
    <location>
        <begin position="197"/>
        <end position="214"/>
    </location>
</feature>
<feature type="transmembrane region" description="Helical" evidence="7">
    <location>
        <begin position="167"/>
        <end position="191"/>
    </location>
</feature>
<gene>
    <name evidence="9" type="ORF">WMO45_11410</name>
</gene>
<organism evidence="9 10">
    <name type="scientific">Flavonifractor hominis</name>
    <dbReference type="NCBI Taxonomy" id="3133178"/>
    <lineage>
        <taxon>Bacteria</taxon>
        <taxon>Bacillati</taxon>
        <taxon>Bacillota</taxon>
        <taxon>Clostridia</taxon>
        <taxon>Eubacteriales</taxon>
        <taxon>Oscillospiraceae</taxon>
        <taxon>Flavonifractor</taxon>
    </lineage>
</organism>
<keyword evidence="2" id="KW-1003">Cell membrane</keyword>
<keyword evidence="3 7" id="KW-0812">Transmembrane</keyword>
<dbReference type="InterPro" id="IPR050539">
    <property type="entry name" value="ThrE_Dicarb/AminoAcid_Exp"/>
</dbReference>
<comment type="similarity">
    <text evidence="6">Belongs to the ThrE exporter (TC 2.A.79) family.</text>
</comment>
<dbReference type="Pfam" id="PF06738">
    <property type="entry name" value="ThrE"/>
    <property type="match status" value="1"/>
</dbReference>
<evidence type="ECO:0000256" key="2">
    <source>
        <dbReference type="ARBA" id="ARBA00022475"/>
    </source>
</evidence>
<feature type="domain" description="Threonine/serine exporter-like N-terminal" evidence="8">
    <location>
        <begin position="12"/>
        <end position="250"/>
    </location>
</feature>
<evidence type="ECO:0000256" key="1">
    <source>
        <dbReference type="ARBA" id="ARBA00004651"/>
    </source>
</evidence>
<evidence type="ECO:0000313" key="10">
    <source>
        <dbReference type="Proteomes" id="UP001440599"/>
    </source>
</evidence>
<protein>
    <submittedName>
        <fullName evidence="9">Threonine/serine exporter family protein</fullName>
    </submittedName>
</protein>
<accession>A0ABV1ERC0</accession>